<protein>
    <submittedName>
        <fullName evidence="2">HEPN domain-containing protein</fullName>
    </submittedName>
</protein>
<dbReference type="InterPro" id="IPR007842">
    <property type="entry name" value="HEPN_dom"/>
</dbReference>
<evidence type="ECO:0000313" key="2">
    <source>
        <dbReference type="EMBL" id="MFC4057339.1"/>
    </source>
</evidence>
<accession>A0ABV8I327</accession>
<dbReference type="Pfam" id="PF05168">
    <property type="entry name" value="HEPN"/>
    <property type="match status" value="1"/>
</dbReference>
<feature type="domain" description="HEPN" evidence="1">
    <location>
        <begin position="33"/>
        <end position="143"/>
    </location>
</feature>
<dbReference type="Gene3D" id="1.20.120.330">
    <property type="entry name" value="Nucleotidyltransferases domain 2"/>
    <property type="match status" value="1"/>
</dbReference>
<evidence type="ECO:0000313" key="3">
    <source>
        <dbReference type="Proteomes" id="UP001595850"/>
    </source>
</evidence>
<name>A0ABV8I327_9ACTN</name>
<dbReference type="Proteomes" id="UP001595850">
    <property type="component" value="Unassembled WGS sequence"/>
</dbReference>
<dbReference type="EMBL" id="JBHSBM010000009">
    <property type="protein sequence ID" value="MFC4057339.1"/>
    <property type="molecule type" value="Genomic_DNA"/>
</dbReference>
<organism evidence="2 3">
    <name type="scientific">Planomonospora corallina</name>
    <dbReference type="NCBI Taxonomy" id="1806052"/>
    <lineage>
        <taxon>Bacteria</taxon>
        <taxon>Bacillati</taxon>
        <taxon>Actinomycetota</taxon>
        <taxon>Actinomycetes</taxon>
        <taxon>Streptosporangiales</taxon>
        <taxon>Streptosporangiaceae</taxon>
        <taxon>Planomonospora</taxon>
    </lineage>
</organism>
<keyword evidence="3" id="KW-1185">Reference proteome</keyword>
<evidence type="ECO:0000259" key="1">
    <source>
        <dbReference type="Pfam" id="PF05168"/>
    </source>
</evidence>
<proteinExistence type="predicted"/>
<reference evidence="3" key="1">
    <citation type="journal article" date="2019" name="Int. J. Syst. Evol. Microbiol.">
        <title>The Global Catalogue of Microorganisms (GCM) 10K type strain sequencing project: providing services to taxonomists for standard genome sequencing and annotation.</title>
        <authorList>
            <consortium name="The Broad Institute Genomics Platform"/>
            <consortium name="The Broad Institute Genome Sequencing Center for Infectious Disease"/>
            <person name="Wu L."/>
            <person name="Ma J."/>
        </authorList>
    </citation>
    <scope>NUCLEOTIDE SEQUENCE [LARGE SCALE GENOMIC DNA]</scope>
    <source>
        <strain evidence="3">TBRC 4489</strain>
    </source>
</reference>
<sequence>MMRWTRGEADIERMLSARELQRVQGDATDGAGWLEKAGVVLASARELVESDPNSAYTLAYDAARFACAGLLAQQGLRATTTGGHYAVQQAVSRQFGSAFEPFGVMRRRRNELEYPIFPDESVEQEEAEEALDMAGSIIEAARKVIDHLGLF</sequence>
<dbReference type="RefSeq" id="WP_377285298.1">
    <property type="nucleotide sequence ID" value="NZ_JBHSBM010000009.1"/>
</dbReference>
<comment type="caution">
    <text evidence="2">The sequence shown here is derived from an EMBL/GenBank/DDBJ whole genome shotgun (WGS) entry which is preliminary data.</text>
</comment>
<gene>
    <name evidence="2" type="ORF">ACFOWE_03490</name>
</gene>